<dbReference type="EMBL" id="AVOT02014478">
    <property type="protein sequence ID" value="MBW0497950.1"/>
    <property type="molecule type" value="Genomic_DNA"/>
</dbReference>
<evidence type="ECO:0000313" key="2">
    <source>
        <dbReference type="Proteomes" id="UP000765509"/>
    </source>
</evidence>
<gene>
    <name evidence="1" type="ORF">O181_037665</name>
</gene>
<reference evidence="1" key="1">
    <citation type="submission" date="2021-03" db="EMBL/GenBank/DDBJ databases">
        <title>Draft genome sequence of rust myrtle Austropuccinia psidii MF-1, a brazilian biotype.</title>
        <authorList>
            <person name="Quecine M.C."/>
            <person name="Pachon D.M.R."/>
            <person name="Bonatelli M.L."/>
            <person name="Correr F.H."/>
            <person name="Franceschini L.M."/>
            <person name="Leite T.F."/>
            <person name="Margarido G.R.A."/>
            <person name="Almeida C.A."/>
            <person name="Ferrarezi J.A."/>
            <person name="Labate C.A."/>
        </authorList>
    </citation>
    <scope>NUCLEOTIDE SEQUENCE</scope>
    <source>
        <strain evidence="1">MF-1</strain>
    </source>
</reference>
<name>A0A9Q3HDC8_9BASI</name>
<organism evidence="1 2">
    <name type="scientific">Austropuccinia psidii MF-1</name>
    <dbReference type="NCBI Taxonomy" id="1389203"/>
    <lineage>
        <taxon>Eukaryota</taxon>
        <taxon>Fungi</taxon>
        <taxon>Dikarya</taxon>
        <taxon>Basidiomycota</taxon>
        <taxon>Pucciniomycotina</taxon>
        <taxon>Pucciniomycetes</taxon>
        <taxon>Pucciniales</taxon>
        <taxon>Sphaerophragmiaceae</taxon>
        <taxon>Austropuccinia</taxon>
    </lineage>
</organism>
<evidence type="ECO:0000313" key="1">
    <source>
        <dbReference type="EMBL" id="MBW0497950.1"/>
    </source>
</evidence>
<dbReference type="AlphaFoldDB" id="A0A9Q3HDC8"/>
<protein>
    <submittedName>
        <fullName evidence="1">Uncharacterized protein</fullName>
    </submittedName>
</protein>
<sequence length="129" mass="14900">MVDAIREISDYDQDPIEDNLVAYQYKTQLEIQYIQLDSGLPQDTENKSLCKHTPDAPTFLITPTKGMAYFQGTANKITVFIDNAQHLMMIYSGSHFSIVAREHFDKHFPNLEKKILQTKAKNVKVHQER</sequence>
<keyword evidence="2" id="KW-1185">Reference proteome</keyword>
<dbReference type="Proteomes" id="UP000765509">
    <property type="component" value="Unassembled WGS sequence"/>
</dbReference>
<accession>A0A9Q3HDC8</accession>
<comment type="caution">
    <text evidence="1">The sequence shown here is derived from an EMBL/GenBank/DDBJ whole genome shotgun (WGS) entry which is preliminary data.</text>
</comment>
<proteinExistence type="predicted"/>